<keyword evidence="1" id="KW-1133">Transmembrane helix</keyword>
<accession>A0A1M6IP13</accession>
<feature type="transmembrane region" description="Helical" evidence="1">
    <location>
        <begin position="100"/>
        <end position="118"/>
    </location>
</feature>
<dbReference type="AlphaFoldDB" id="A0A1M6IP13"/>
<dbReference type="EMBL" id="FQZD01000018">
    <property type="protein sequence ID" value="SHJ36192.1"/>
    <property type="molecule type" value="Genomic_DNA"/>
</dbReference>
<dbReference type="RefSeq" id="WP_149735098.1">
    <property type="nucleotide sequence ID" value="NZ_FQZD01000018.1"/>
</dbReference>
<reference evidence="2 3" key="1">
    <citation type="submission" date="2016-11" db="EMBL/GenBank/DDBJ databases">
        <authorList>
            <person name="Varghese N."/>
            <person name="Submissions S."/>
        </authorList>
    </citation>
    <scope>NUCLEOTIDE SEQUENCE [LARGE SCALE GENOMIC DNA]</scope>
    <source>
        <strain evidence="2 3">DSM 15287</strain>
    </source>
</reference>
<proteinExistence type="predicted"/>
<feature type="transmembrane region" description="Helical" evidence="1">
    <location>
        <begin position="21"/>
        <end position="40"/>
    </location>
</feature>
<evidence type="ECO:0000256" key="1">
    <source>
        <dbReference type="SAM" id="Phobius"/>
    </source>
</evidence>
<dbReference type="Proteomes" id="UP000322917">
    <property type="component" value="Unassembled WGS sequence"/>
</dbReference>
<evidence type="ECO:0000313" key="3">
    <source>
        <dbReference type="Proteomes" id="UP000322917"/>
    </source>
</evidence>
<protein>
    <submittedName>
        <fullName evidence="2">Uncharacterized protein</fullName>
    </submittedName>
</protein>
<keyword evidence="3" id="KW-1185">Reference proteome</keyword>
<evidence type="ECO:0000313" key="2">
    <source>
        <dbReference type="EMBL" id="SHJ36192.1"/>
    </source>
</evidence>
<name>A0A1M6IP13_9FIRM</name>
<keyword evidence="1" id="KW-0472">Membrane</keyword>
<keyword evidence="1" id="KW-0812">Transmembrane</keyword>
<feature type="transmembrane region" description="Helical" evidence="1">
    <location>
        <begin position="46"/>
        <end position="63"/>
    </location>
</feature>
<organism evidence="2 3">
    <name type="scientific">Propionispora hippei DSM 15287</name>
    <dbReference type="NCBI Taxonomy" id="1123003"/>
    <lineage>
        <taxon>Bacteria</taxon>
        <taxon>Bacillati</taxon>
        <taxon>Bacillota</taxon>
        <taxon>Negativicutes</taxon>
        <taxon>Selenomonadales</taxon>
        <taxon>Sporomusaceae</taxon>
        <taxon>Propionispora</taxon>
    </lineage>
</organism>
<sequence>MLGKFKTAPLDKTARFATLSPIYIMGAVTLFFVIIEIIVIKEVVVLPYLFVFWLIIISGYFWGPRSYTVSETTIAIHRPIGNIIIPKSEIKEIEIADKYLLVYVYLDQVALLVIMGSFV</sequence>
<gene>
    <name evidence="2" type="ORF">SAMN02745170_02374</name>
</gene>